<dbReference type="GO" id="GO:0005829">
    <property type="term" value="C:cytosol"/>
    <property type="evidence" value="ECO:0007669"/>
    <property type="project" value="TreeGrafter"/>
</dbReference>
<evidence type="ECO:0000256" key="6">
    <source>
        <dbReference type="ARBA" id="ARBA00022842"/>
    </source>
</evidence>
<dbReference type="Gene3D" id="2.40.50.140">
    <property type="entry name" value="Nucleic acid-binding proteins"/>
    <property type="match status" value="1"/>
</dbReference>
<dbReference type="NCBIfam" id="NF008805">
    <property type="entry name" value="PRK11824.1"/>
    <property type="match status" value="1"/>
</dbReference>
<comment type="catalytic activity">
    <reaction evidence="8">
        <text>RNA(n+1) + phosphate = RNA(n) + a ribonucleoside 5'-diphosphate</text>
        <dbReference type="Rhea" id="RHEA:22096"/>
        <dbReference type="Rhea" id="RHEA-COMP:14527"/>
        <dbReference type="Rhea" id="RHEA-COMP:17342"/>
        <dbReference type="ChEBI" id="CHEBI:43474"/>
        <dbReference type="ChEBI" id="CHEBI:57930"/>
        <dbReference type="ChEBI" id="CHEBI:140395"/>
        <dbReference type="EC" id="2.7.7.8"/>
    </reaction>
</comment>
<proteinExistence type="inferred from homology"/>
<dbReference type="CDD" id="cd11363">
    <property type="entry name" value="RNase_PH_PNPase_1"/>
    <property type="match status" value="1"/>
</dbReference>
<dbReference type="Pfam" id="PF00575">
    <property type="entry name" value="S1"/>
    <property type="match status" value="1"/>
</dbReference>
<dbReference type="EMBL" id="CP036278">
    <property type="protein sequence ID" value="QDU55528.1"/>
    <property type="molecule type" value="Genomic_DNA"/>
</dbReference>
<organism evidence="10 11">
    <name type="scientific">Aeoliella mucimassa</name>
    <dbReference type="NCBI Taxonomy" id="2527972"/>
    <lineage>
        <taxon>Bacteria</taxon>
        <taxon>Pseudomonadati</taxon>
        <taxon>Planctomycetota</taxon>
        <taxon>Planctomycetia</taxon>
        <taxon>Pirellulales</taxon>
        <taxon>Lacipirellulaceae</taxon>
        <taxon>Aeoliella</taxon>
    </lineage>
</organism>
<dbReference type="GO" id="GO:0003723">
    <property type="term" value="F:RNA binding"/>
    <property type="evidence" value="ECO:0007669"/>
    <property type="project" value="UniProtKB-UniRule"/>
</dbReference>
<keyword evidence="7 8" id="KW-0694">RNA-binding</keyword>
<dbReference type="Gene3D" id="3.30.230.70">
    <property type="entry name" value="GHMP Kinase, N-terminal domain"/>
    <property type="match status" value="2"/>
</dbReference>
<dbReference type="InterPro" id="IPR036612">
    <property type="entry name" value="KH_dom_type_1_sf"/>
</dbReference>
<dbReference type="InterPro" id="IPR020568">
    <property type="entry name" value="Ribosomal_Su5_D2-typ_SF"/>
</dbReference>
<name>A0A518ALB8_9BACT</name>
<dbReference type="FunFam" id="3.30.1370.10:FF:000001">
    <property type="entry name" value="Polyribonucleotide nucleotidyltransferase"/>
    <property type="match status" value="1"/>
</dbReference>
<evidence type="ECO:0000256" key="5">
    <source>
        <dbReference type="ARBA" id="ARBA00022723"/>
    </source>
</evidence>
<comment type="cofactor">
    <cofactor evidence="8">
        <name>Mg(2+)</name>
        <dbReference type="ChEBI" id="CHEBI:18420"/>
    </cofactor>
</comment>
<dbReference type="CDD" id="cd02393">
    <property type="entry name" value="KH-I_PNPase"/>
    <property type="match status" value="1"/>
</dbReference>
<dbReference type="PANTHER" id="PTHR11252:SF0">
    <property type="entry name" value="POLYRIBONUCLEOTIDE NUCLEOTIDYLTRANSFERASE 1, MITOCHONDRIAL"/>
    <property type="match status" value="1"/>
</dbReference>
<dbReference type="Gene3D" id="3.30.1370.10">
    <property type="entry name" value="K Homology domain, type 1"/>
    <property type="match status" value="1"/>
</dbReference>
<dbReference type="SUPFAM" id="SSF46915">
    <property type="entry name" value="Polynucleotide phosphorylase/guanosine pentaphosphate synthase (PNPase/GPSI), domain 3"/>
    <property type="match status" value="1"/>
</dbReference>
<dbReference type="Pfam" id="PF01138">
    <property type="entry name" value="RNase_PH"/>
    <property type="match status" value="2"/>
</dbReference>
<comment type="similarity">
    <text evidence="1 8">Belongs to the polyribonucleotide nucleotidyltransferase family.</text>
</comment>
<dbReference type="GO" id="GO:0006396">
    <property type="term" value="P:RNA processing"/>
    <property type="evidence" value="ECO:0007669"/>
    <property type="project" value="InterPro"/>
</dbReference>
<dbReference type="Pfam" id="PF00013">
    <property type="entry name" value="KH_1"/>
    <property type="match status" value="1"/>
</dbReference>
<evidence type="ECO:0000256" key="4">
    <source>
        <dbReference type="ARBA" id="ARBA00022695"/>
    </source>
</evidence>
<feature type="binding site" evidence="8">
    <location>
        <position position="472"/>
    </location>
    <ligand>
        <name>Mg(2+)</name>
        <dbReference type="ChEBI" id="CHEBI:18420"/>
    </ligand>
</feature>
<dbReference type="SMART" id="SM00316">
    <property type="entry name" value="S1"/>
    <property type="match status" value="1"/>
</dbReference>
<dbReference type="InterPro" id="IPR004088">
    <property type="entry name" value="KH_dom_type_1"/>
</dbReference>
<keyword evidence="11" id="KW-1185">Reference proteome</keyword>
<dbReference type="Proteomes" id="UP000315750">
    <property type="component" value="Chromosome"/>
</dbReference>
<reference evidence="10 11" key="1">
    <citation type="submission" date="2019-02" db="EMBL/GenBank/DDBJ databases">
        <title>Deep-cultivation of Planctomycetes and their phenomic and genomic characterization uncovers novel biology.</title>
        <authorList>
            <person name="Wiegand S."/>
            <person name="Jogler M."/>
            <person name="Boedeker C."/>
            <person name="Pinto D."/>
            <person name="Vollmers J."/>
            <person name="Rivas-Marin E."/>
            <person name="Kohn T."/>
            <person name="Peeters S.H."/>
            <person name="Heuer A."/>
            <person name="Rast P."/>
            <person name="Oberbeckmann S."/>
            <person name="Bunk B."/>
            <person name="Jeske O."/>
            <person name="Meyerdierks A."/>
            <person name="Storesund J.E."/>
            <person name="Kallscheuer N."/>
            <person name="Luecker S."/>
            <person name="Lage O.M."/>
            <person name="Pohl T."/>
            <person name="Merkel B.J."/>
            <person name="Hornburger P."/>
            <person name="Mueller R.-W."/>
            <person name="Bruemmer F."/>
            <person name="Labrenz M."/>
            <person name="Spormann A.M."/>
            <person name="Op den Camp H."/>
            <person name="Overmann J."/>
            <person name="Amann R."/>
            <person name="Jetten M.S.M."/>
            <person name="Mascher T."/>
            <person name="Medema M.H."/>
            <person name="Devos D.P."/>
            <person name="Kaster A.-K."/>
            <person name="Ovreas L."/>
            <person name="Rohde M."/>
            <person name="Galperin M.Y."/>
            <person name="Jogler C."/>
        </authorList>
    </citation>
    <scope>NUCLEOTIDE SEQUENCE [LARGE SCALE GENOMIC DNA]</scope>
    <source>
        <strain evidence="10 11">Pan181</strain>
    </source>
</reference>
<dbReference type="PROSITE" id="PS50126">
    <property type="entry name" value="S1"/>
    <property type="match status" value="1"/>
</dbReference>
<dbReference type="NCBIfam" id="TIGR03591">
    <property type="entry name" value="polynuc_phos"/>
    <property type="match status" value="1"/>
</dbReference>
<dbReference type="HAMAP" id="MF_01595">
    <property type="entry name" value="PNPase"/>
    <property type="match status" value="1"/>
</dbReference>
<evidence type="ECO:0000259" key="9">
    <source>
        <dbReference type="PROSITE" id="PS50126"/>
    </source>
</evidence>
<evidence type="ECO:0000256" key="2">
    <source>
        <dbReference type="ARBA" id="ARBA00022490"/>
    </source>
</evidence>
<evidence type="ECO:0000256" key="3">
    <source>
        <dbReference type="ARBA" id="ARBA00022679"/>
    </source>
</evidence>
<dbReference type="CDD" id="cd11364">
    <property type="entry name" value="RNase_PH_PNPase_2"/>
    <property type="match status" value="1"/>
</dbReference>
<feature type="binding site" evidence="8">
    <location>
        <position position="478"/>
    </location>
    <ligand>
        <name>Mg(2+)</name>
        <dbReference type="ChEBI" id="CHEBI:18420"/>
    </ligand>
</feature>
<dbReference type="PIRSF" id="PIRSF005499">
    <property type="entry name" value="PNPase"/>
    <property type="match status" value="1"/>
</dbReference>
<dbReference type="InterPro" id="IPR003029">
    <property type="entry name" value="S1_domain"/>
</dbReference>
<keyword evidence="5 8" id="KW-0479">Metal-binding</keyword>
<evidence type="ECO:0000313" key="10">
    <source>
        <dbReference type="EMBL" id="QDU55528.1"/>
    </source>
</evidence>
<gene>
    <name evidence="8 10" type="primary">pnp</name>
    <name evidence="10" type="ORF">Pan181_17200</name>
</gene>
<evidence type="ECO:0000256" key="7">
    <source>
        <dbReference type="ARBA" id="ARBA00022884"/>
    </source>
</evidence>
<dbReference type="Pfam" id="PF03725">
    <property type="entry name" value="RNase_PH_C"/>
    <property type="match status" value="1"/>
</dbReference>
<dbReference type="GO" id="GO:0000175">
    <property type="term" value="F:3'-5'-RNA exonuclease activity"/>
    <property type="evidence" value="ECO:0007669"/>
    <property type="project" value="TreeGrafter"/>
</dbReference>
<dbReference type="FunFam" id="2.40.50.140:FF:000189">
    <property type="entry name" value="Polyribonucleotide nucleotidyltransferase, putative"/>
    <property type="match status" value="1"/>
</dbReference>
<evidence type="ECO:0000313" key="11">
    <source>
        <dbReference type="Proteomes" id="UP000315750"/>
    </source>
</evidence>
<dbReference type="SUPFAM" id="SSF54791">
    <property type="entry name" value="Eukaryotic type KH-domain (KH-domain type I)"/>
    <property type="match status" value="1"/>
</dbReference>
<dbReference type="EC" id="2.7.7.8" evidence="8"/>
<dbReference type="PROSITE" id="PS50084">
    <property type="entry name" value="KH_TYPE_1"/>
    <property type="match status" value="1"/>
</dbReference>
<dbReference type="SUPFAM" id="SSF55666">
    <property type="entry name" value="Ribonuclease PH domain 2-like"/>
    <property type="match status" value="2"/>
</dbReference>
<dbReference type="Pfam" id="PF03726">
    <property type="entry name" value="PNPase"/>
    <property type="match status" value="1"/>
</dbReference>
<dbReference type="CDD" id="cd04472">
    <property type="entry name" value="S1_PNPase"/>
    <property type="match status" value="1"/>
</dbReference>
<dbReference type="SUPFAM" id="SSF54211">
    <property type="entry name" value="Ribosomal protein S5 domain 2-like"/>
    <property type="match status" value="2"/>
</dbReference>
<dbReference type="AlphaFoldDB" id="A0A518ALB8"/>
<keyword evidence="2 8" id="KW-0963">Cytoplasm</keyword>
<keyword evidence="4 8" id="KW-0548">Nucleotidyltransferase</keyword>
<protein>
    <recommendedName>
        <fullName evidence="8">Polyribonucleotide nucleotidyltransferase</fullName>
        <ecNumber evidence="8">2.7.7.8</ecNumber>
    </recommendedName>
    <alternativeName>
        <fullName evidence="8">Polynucleotide phosphorylase</fullName>
        <shortName evidence="8">PNPase</shortName>
    </alternativeName>
</protein>
<dbReference type="InterPro" id="IPR015847">
    <property type="entry name" value="ExoRNase_PH_dom2"/>
</dbReference>
<dbReference type="GO" id="GO:0000287">
    <property type="term" value="F:magnesium ion binding"/>
    <property type="evidence" value="ECO:0007669"/>
    <property type="project" value="UniProtKB-UniRule"/>
</dbReference>
<evidence type="ECO:0000256" key="1">
    <source>
        <dbReference type="ARBA" id="ARBA00007404"/>
    </source>
</evidence>
<comment type="function">
    <text evidence="8">Involved in mRNA degradation. Catalyzes the phosphorolysis of single-stranded polyribonucleotides processively in the 3'- to 5'-direction.</text>
</comment>
<dbReference type="GO" id="GO:0004654">
    <property type="term" value="F:polyribonucleotide nucleotidyltransferase activity"/>
    <property type="evidence" value="ECO:0007669"/>
    <property type="project" value="UniProtKB-UniRule"/>
</dbReference>
<dbReference type="SMART" id="SM00322">
    <property type="entry name" value="KH"/>
    <property type="match status" value="1"/>
</dbReference>
<dbReference type="KEGG" id="amuc:Pan181_17200"/>
<keyword evidence="3 8" id="KW-0808">Transferase</keyword>
<dbReference type="InterPro" id="IPR036345">
    <property type="entry name" value="ExoRNase_PH_dom2_sf"/>
</dbReference>
<dbReference type="FunFam" id="3.30.230.70:FF:000002">
    <property type="entry name" value="Polyribonucleotide nucleotidyltransferase"/>
    <property type="match status" value="1"/>
</dbReference>
<feature type="domain" description="S1 motif" evidence="9">
    <location>
        <begin position="608"/>
        <end position="676"/>
    </location>
</feature>
<evidence type="ECO:0000256" key="8">
    <source>
        <dbReference type="HAMAP-Rule" id="MF_01595"/>
    </source>
</evidence>
<accession>A0A518ALB8</accession>
<sequence>MLSIETGALAKQAAGSCLVQYGETVVLVAAAHSDPRPGTDFFPLTCDYRERHAAAGKFPGGFLKREGRPTTKETLTARLIDRPIRPMFADGFMDEVQVQAFVMSSDRQTDGDILAMNGASASLAISHLPFQGPLGSVRLGQVDGEFVAFPTADELEFSDLDLIVSGTKDAILMIEGFAREMPEDRMVEALLEAHRYVGMLCDLQLELVEKVQPQKMDFIPPADDGLWDKLTEQFYDKLFAAKKTEGKADRAAACSSVKEEALAALIPDPAAEGAFTMGSFGKNWHDLEEKVVRDQILAGTRSDGRDSKTLRAIECEVDVLPRVHGSAIFQRGETQALITVTLGTGRDEQRVDGLFEEYSKRFMLDYNFPSFSVGECRPIRGPGRREIGHGMLAERSVNPILPDHDDFPYTIRVISDITESNGSSSMASVCGATLGLMAAGVPISNPVAGISTGLVKEGDNFVLLTDIIGDEDHYGDMDFKIAGTQNGITGIQLDLKIKGISEEIIRGTLTQSREARMEILRSMLTTIQRPRTNTASSAPRLVRTNIVPDKIGMLIGPGGKNIRSIQEDTGSQIDIDEDGTVTIAAADEAALKAALARVEAVTATVQVGRIYDGKVTSIKDFGAFIEILPGKDGLCHISELSNDYVSSVSDILNVGDPIQVKVIAVDEQDRVKLSRKAVLAEQESEDEPAPAE</sequence>
<dbReference type="GO" id="GO:0006402">
    <property type="term" value="P:mRNA catabolic process"/>
    <property type="evidence" value="ECO:0007669"/>
    <property type="project" value="UniProtKB-UniRule"/>
</dbReference>
<dbReference type="FunFam" id="3.30.230.70:FF:000001">
    <property type="entry name" value="Polyribonucleotide nucleotidyltransferase"/>
    <property type="match status" value="1"/>
</dbReference>
<dbReference type="SUPFAM" id="SSF50249">
    <property type="entry name" value="Nucleic acid-binding proteins"/>
    <property type="match status" value="1"/>
</dbReference>
<dbReference type="InterPro" id="IPR001247">
    <property type="entry name" value="ExoRNase_PH_dom1"/>
</dbReference>
<dbReference type="PANTHER" id="PTHR11252">
    <property type="entry name" value="POLYRIBONUCLEOTIDE NUCLEOTIDYLTRANSFERASE"/>
    <property type="match status" value="1"/>
</dbReference>
<keyword evidence="6 8" id="KW-0460">Magnesium</keyword>
<dbReference type="InterPro" id="IPR036456">
    <property type="entry name" value="PNPase_PH_RNA-bd_sf"/>
</dbReference>
<dbReference type="InterPro" id="IPR015848">
    <property type="entry name" value="PNPase_PH_RNA-bd_bac/org-type"/>
</dbReference>
<dbReference type="InterPro" id="IPR012162">
    <property type="entry name" value="PNPase"/>
</dbReference>
<dbReference type="InterPro" id="IPR012340">
    <property type="entry name" value="NA-bd_OB-fold"/>
</dbReference>
<dbReference type="InterPro" id="IPR004087">
    <property type="entry name" value="KH_dom"/>
</dbReference>
<comment type="subcellular location">
    <subcellularLocation>
        <location evidence="8">Cytoplasm</location>
    </subcellularLocation>
</comment>
<dbReference type="InterPro" id="IPR027408">
    <property type="entry name" value="PNPase/RNase_PH_dom_sf"/>
</dbReference>